<dbReference type="GO" id="GO:0005524">
    <property type="term" value="F:ATP binding"/>
    <property type="evidence" value="ECO:0007669"/>
    <property type="project" value="UniProtKB-KW"/>
</dbReference>
<dbReference type="GO" id="GO:0043190">
    <property type="term" value="C:ATP-binding cassette (ABC) transporter complex"/>
    <property type="evidence" value="ECO:0007669"/>
    <property type="project" value="TreeGrafter"/>
</dbReference>
<dbReference type="InterPro" id="IPR017871">
    <property type="entry name" value="ABC_transporter-like_CS"/>
</dbReference>
<dbReference type="SMART" id="SM00382">
    <property type="entry name" value="AAA"/>
    <property type="match status" value="2"/>
</dbReference>
<dbReference type="HOGENOM" id="CLU_000604_86_7_5"/>
<dbReference type="GO" id="GO:0016887">
    <property type="term" value="F:ATP hydrolysis activity"/>
    <property type="evidence" value="ECO:0007669"/>
    <property type="project" value="InterPro"/>
</dbReference>
<dbReference type="Pfam" id="PF00005">
    <property type="entry name" value="ABC_tran"/>
    <property type="match status" value="2"/>
</dbReference>
<dbReference type="SUPFAM" id="SSF52540">
    <property type="entry name" value="P-loop containing nucleoside triphosphate hydrolases"/>
    <property type="match status" value="2"/>
</dbReference>
<dbReference type="InterPro" id="IPR050095">
    <property type="entry name" value="ECF_ABC_transporter_ATP-bd"/>
</dbReference>
<evidence type="ECO:0000259" key="5">
    <source>
        <dbReference type="PROSITE" id="PS50893"/>
    </source>
</evidence>
<dbReference type="InterPro" id="IPR003439">
    <property type="entry name" value="ABC_transporter-like_ATP-bd"/>
</dbReference>
<dbReference type="AlphaFoldDB" id="S9REA4"/>
<evidence type="ECO:0000256" key="4">
    <source>
        <dbReference type="SAM" id="MobiDB-lite"/>
    </source>
</evidence>
<dbReference type="EMBL" id="APVH01000049">
    <property type="protein sequence ID" value="EPX76460.1"/>
    <property type="molecule type" value="Genomic_DNA"/>
</dbReference>
<reference evidence="7" key="1">
    <citation type="journal article" date="2014" name="Stand. Genomic Sci.">
        <title>Genome sequence of the exopolysaccharide-producing Salipiger mucosus type strain (DSM 16094(T)), a moderately halophilic member of the Roseobacter clade.</title>
        <authorList>
            <person name="Riedel T."/>
            <person name="Spring S."/>
            <person name="Fiebig A."/>
            <person name="Petersen J."/>
            <person name="Kyrpides N.C."/>
            <person name="Goker M."/>
            <person name="Klenk H.P."/>
        </authorList>
    </citation>
    <scope>NUCLEOTIDE SEQUENCE [LARGE SCALE GENOMIC DNA]</scope>
    <source>
        <strain evidence="7">DSM 16094</strain>
    </source>
</reference>
<keyword evidence="1" id="KW-0813">Transport</keyword>
<dbReference type="RefSeq" id="WP_020041057.1">
    <property type="nucleotide sequence ID" value="NZ_KE557283.1"/>
</dbReference>
<evidence type="ECO:0000256" key="3">
    <source>
        <dbReference type="ARBA" id="ARBA00022840"/>
    </source>
</evidence>
<dbReference type="STRING" id="1123237.Salmuc_00346"/>
<evidence type="ECO:0000313" key="6">
    <source>
        <dbReference type="EMBL" id="EPX76460.1"/>
    </source>
</evidence>
<organism evidence="6 7">
    <name type="scientific">Salipiger mucosus DSM 16094</name>
    <dbReference type="NCBI Taxonomy" id="1123237"/>
    <lineage>
        <taxon>Bacteria</taxon>
        <taxon>Pseudomonadati</taxon>
        <taxon>Pseudomonadota</taxon>
        <taxon>Alphaproteobacteria</taxon>
        <taxon>Rhodobacterales</taxon>
        <taxon>Roseobacteraceae</taxon>
        <taxon>Salipiger</taxon>
    </lineage>
</organism>
<dbReference type="GO" id="GO:0042626">
    <property type="term" value="F:ATPase-coupled transmembrane transporter activity"/>
    <property type="evidence" value="ECO:0007669"/>
    <property type="project" value="TreeGrafter"/>
</dbReference>
<keyword evidence="3 6" id="KW-0067">ATP-binding</keyword>
<dbReference type="CDD" id="cd03225">
    <property type="entry name" value="ABC_cobalt_CbiO_domain1"/>
    <property type="match status" value="1"/>
</dbReference>
<dbReference type="InterPro" id="IPR015856">
    <property type="entry name" value="ABC_transpr_CbiO/EcfA_su"/>
</dbReference>
<dbReference type="PROSITE" id="PS00211">
    <property type="entry name" value="ABC_TRANSPORTER_1"/>
    <property type="match status" value="1"/>
</dbReference>
<dbReference type="InterPro" id="IPR003593">
    <property type="entry name" value="AAA+_ATPase"/>
</dbReference>
<dbReference type="PANTHER" id="PTHR43553">
    <property type="entry name" value="HEAVY METAL TRANSPORTER"/>
    <property type="match status" value="1"/>
</dbReference>
<name>S9REA4_9RHOB</name>
<keyword evidence="7" id="KW-1185">Reference proteome</keyword>
<evidence type="ECO:0000313" key="7">
    <source>
        <dbReference type="Proteomes" id="UP000015347"/>
    </source>
</evidence>
<dbReference type="OrthoDB" id="9782163at2"/>
<dbReference type="Proteomes" id="UP000015347">
    <property type="component" value="Unassembled WGS sequence"/>
</dbReference>
<feature type="domain" description="ABC transporter" evidence="5">
    <location>
        <begin position="2"/>
        <end position="241"/>
    </location>
</feature>
<feature type="domain" description="ABC transporter" evidence="5">
    <location>
        <begin position="263"/>
        <end position="497"/>
    </location>
</feature>
<dbReference type="Gene3D" id="3.40.50.300">
    <property type="entry name" value="P-loop containing nucleotide triphosphate hydrolases"/>
    <property type="match status" value="2"/>
</dbReference>
<evidence type="ECO:0000256" key="2">
    <source>
        <dbReference type="ARBA" id="ARBA00022741"/>
    </source>
</evidence>
<sequence length="510" mass="53963">MLTIENAAVAYARGGDALERASLDVSSGTRHLVCGAAGSGKTTLLHLATGIIPRLITPERISGQVRIGGAATATADAEAIFGRVGYVAQSVEDQLWDLSLEDLIAFPLENRAVPPARLRERMGELIDGLKLRPLSGRRVLTLSGGERRMAALAAALATRPDLVVLDEPTTGLDPEARARLVAVLNGPELRNAALLMSAQDPGSLRSCTDIVTLLSGGTTNAPERAATLWPEDDRWRAAGILPPRHAPSPPPAPEPGAEVFGVAGLASMLARNDGQPVLRDVGFSLRAGEVVGLVGRNGAGKTTLIRTLLRLAQARHGRIILGGQDAGEWSPARRARSIAYLPQEMRRILFNMSVAEEIAFAMTAKSGMARDPDVAARCSEVLARYGLADHAETNPFALSARQQAVLGLVCAEAAGAPVAVLDEPLLGRDIAGRAHLERFLRTARENERAVLMVSHDLEMIDSLCPRLLVLDAGRITFDGPTRDGWSSPGFGALNWPAPAPGTPAPVPERA</sequence>
<accession>S9REA4</accession>
<dbReference type="PROSITE" id="PS50893">
    <property type="entry name" value="ABC_TRANSPORTER_2"/>
    <property type="match status" value="2"/>
</dbReference>
<gene>
    <name evidence="6" type="ORF">Salmuc_00346</name>
</gene>
<dbReference type="InterPro" id="IPR027417">
    <property type="entry name" value="P-loop_NTPase"/>
</dbReference>
<comment type="caution">
    <text evidence="6">The sequence shown here is derived from an EMBL/GenBank/DDBJ whole genome shotgun (WGS) entry which is preliminary data.</text>
</comment>
<keyword evidence="2" id="KW-0547">Nucleotide-binding</keyword>
<feature type="compositionally biased region" description="Pro residues" evidence="4">
    <location>
        <begin position="497"/>
        <end position="510"/>
    </location>
</feature>
<proteinExistence type="predicted"/>
<evidence type="ECO:0000256" key="1">
    <source>
        <dbReference type="ARBA" id="ARBA00022448"/>
    </source>
</evidence>
<protein>
    <submittedName>
        <fullName evidence="6">ABC transporter ATP-binding protein</fullName>
    </submittedName>
</protein>
<feature type="region of interest" description="Disordered" evidence="4">
    <location>
        <begin position="488"/>
        <end position="510"/>
    </location>
</feature>
<dbReference type="eggNOG" id="COG1129">
    <property type="taxonomic scope" value="Bacteria"/>
</dbReference>